<organism evidence="1 2">
    <name type="scientific">Lutibacter litoralis</name>
    <dbReference type="NCBI Taxonomy" id="321268"/>
    <lineage>
        <taxon>Bacteria</taxon>
        <taxon>Pseudomonadati</taxon>
        <taxon>Bacteroidota</taxon>
        <taxon>Flavobacteriia</taxon>
        <taxon>Flavobacteriales</taxon>
        <taxon>Flavobacteriaceae</taxon>
        <taxon>Lutibacter</taxon>
    </lineage>
</organism>
<protein>
    <submittedName>
        <fullName evidence="1">Pentapeptide repeat-containing protein</fullName>
    </submittedName>
</protein>
<evidence type="ECO:0000313" key="1">
    <source>
        <dbReference type="EMBL" id="MFB9271833.1"/>
    </source>
</evidence>
<name>A0ABV5K213_9FLAO</name>
<sequence>MKDTDFSECDLTNSVFKNVDLANSIFSNSNLKGVNFLTAKNYNIDPERNNIMKAKFSLMVW</sequence>
<dbReference type="EMBL" id="JBHMDX010000006">
    <property type="protein sequence ID" value="MFB9271833.1"/>
    <property type="molecule type" value="Genomic_DNA"/>
</dbReference>
<dbReference type="Proteomes" id="UP001589665">
    <property type="component" value="Unassembled WGS sequence"/>
</dbReference>
<accession>A0ABV5K213</accession>
<dbReference type="RefSeq" id="WP_386658540.1">
    <property type="nucleotide sequence ID" value="NZ_JBHMDX010000006.1"/>
</dbReference>
<dbReference type="Gene3D" id="2.160.20.80">
    <property type="entry name" value="E3 ubiquitin-protein ligase SopA"/>
    <property type="match status" value="1"/>
</dbReference>
<gene>
    <name evidence="1" type="ORF">ACFFT3_08015</name>
</gene>
<evidence type="ECO:0000313" key="2">
    <source>
        <dbReference type="Proteomes" id="UP001589665"/>
    </source>
</evidence>
<dbReference type="InterPro" id="IPR001646">
    <property type="entry name" value="5peptide_repeat"/>
</dbReference>
<comment type="caution">
    <text evidence="1">The sequence shown here is derived from an EMBL/GenBank/DDBJ whole genome shotgun (WGS) entry which is preliminary data.</text>
</comment>
<dbReference type="SUPFAM" id="SSF141571">
    <property type="entry name" value="Pentapeptide repeat-like"/>
    <property type="match status" value="1"/>
</dbReference>
<reference evidence="1 2" key="1">
    <citation type="submission" date="2024-09" db="EMBL/GenBank/DDBJ databases">
        <authorList>
            <person name="Sun Q."/>
            <person name="Mori K."/>
        </authorList>
    </citation>
    <scope>NUCLEOTIDE SEQUENCE [LARGE SCALE GENOMIC DNA]</scope>
    <source>
        <strain evidence="1 2">JCM 13034</strain>
    </source>
</reference>
<dbReference type="Pfam" id="PF00805">
    <property type="entry name" value="Pentapeptide"/>
    <property type="match status" value="1"/>
</dbReference>
<proteinExistence type="predicted"/>
<keyword evidence="2" id="KW-1185">Reference proteome</keyword>